<dbReference type="eggNOG" id="ENOG502QR4Y">
    <property type="taxonomic scope" value="Eukaryota"/>
</dbReference>
<dbReference type="Proteomes" id="UP000026962">
    <property type="component" value="Chromosome 4"/>
</dbReference>
<keyword evidence="4 6" id="KW-1133">Transmembrane helix</keyword>
<feature type="domain" description="EamA" evidence="7">
    <location>
        <begin position="194"/>
        <end position="332"/>
    </location>
</feature>
<name>A0A0E0KX45_ORYPU</name>
<dbReference type="InterPro" id="IPR000620">
    <property type="entry name" value="EamA_dom"/>
</dbReference>
<feature type="transmembrane region" description="Helical" evidence="6">
    <location>
        <begin position="263"/>
        <end position="281"/>
    </location>
</feature>
<dbReference type="HOGENOM" id="CLU_025359_1_0_1"/>
<dbReference type="PANTHER" id="PTHR31218">
    <property type="entry name" value="WAT1-RELATED PROTEIN"/>
    <property type="match status" value="1"/>
</dbReference>
<evidence type="ECO:0000256" key="1">
    <source>
        <dbReference type="ARBA" id="ARBA00004141"/>
    </source>
</evidence>
<proteinExistence type="inferred from homology"/>
<evidence type="ECO:0000256" key="4">
    <source>
        <dbReference type="ARBA" id="ARBA00022989"/>
    </source>
</evidence>
<feature type="transmembrane region" description="Helical" evidence="6">
    <location>
        <begin position="315"/>
        <end position="333"/>
    </location>
</feature>
<feature type="transmembrane region" description="Helical" evidence="6">
    <location>
        <begin position="224"/>
        <end position="243"/>
    </location>
</feature>
<feature type="transmembrane region" description="Helical" evidence="6">
    <location>
        <begin position="193"/>
        <end position="212"/>
    </location>
</feature>
<reference evidence="8" key="1">
    <citation type="submission" date="2015-04" db="UniProtKB">
        <authorList>
            <consortium name="EnsemblPlants"/>
        </authorList>
    </citation>
    <scope>IDENTIFICATION</scope>
</reference>
<organism evidence="8">
    <name type="scientific">Oryza punctata</name>
    <name type="common">Red rice</name>
    <dbReference type="NCBI Taxonomy" id="4537"/>
    <lineage>
        <taxon>Eukaryota</taxon>
        <taxon>Viridiplantae</taxon>
        <taxon>Streptophyta</taxon>
        <taxon>Embryophyta</taxon>
        <taxon>Tracheophyta</taxon>
        <taxon>Spermatophyta</taxon>
        <taxon>Magnoliopsida</taxon>
        <taxon>Liliopsida</taxon>
        <taxon>Poales</taxon>
        <taxon>Poaceae</taxon>
        <taxon>BOP clade</taxon>
        <taxon>Oryzoideae</taxon>
        <taxon>Oryzeae</taxon>
        <taxon>Oryzinae</taxon>
        <taxon>Oryza</taxon>
    </lineage>
</organism>
<keyword evidence="3 6" id="KW-0812">Transmembrane</keyword>
<dbReference type="AlphaFoldDB" id="A0A0E0KX45"/>
<dbReference type="InterPro" id="IPR037185">
    <property type="entry name" value="EmrE-like"/>
</dbReference>
<dbReference type="InterPro" id="IPR030184">
    <property type="entry name" value="WAT1-related"/>
</dbReference>
<dbReference type="EnsemblPlants" id="OPUNC04G27960.1">
    <property type="protein sequence ID" value="OPUNC04G27960.1"/>
    <property type="gene ID" value="OPUNC04G27960"/>
</dbReference>
<feature type="transmembrane region" description="Helical" evidence="6">
    <location>
        <begin position="288"/>
        <end position="309"/>
    </location>
</feature>
<feature type="transmembrane region" description="Helical" evidence="6">
    <location>
        <begin position="138"/>
        <end position="156"/>
    </location>
</feature>
<comment type="similarity">
    <text evidence="2 6">Belongs to the drug/metabolite transporter (DMT) superfamily. Plant drug/metabolite exporter (P-DME) (TC 2.A.7.4) family.</text>
</comment>
<dbReference type="Pfam" id="PF00892">
    <property type="entry name" value="EamA"/>
    <property type="match status" value="2"/>
</dbReference>
<dbReference type="Gramene" id="OPUNC04G27960.1">
    <property type="protein sequence ID" value="OPUNC04G27960.1"/>
    <property type="gene ID" value="OPUNC04G27960"/>
</dbReference>
<dbReference type="SUPFAM" id="SSF103481">
    <property type="entry name" value="Multidrug resistance efflux transporter EmrE"/>
    <property type="match status" value="2"/>
</dbReference>
<protein>
    <recommendedName>
        <fullName evidence="6">WAT1-related protein</fullName>
    </recommendedName>
</protein>
<feature type="domain" description="EamA" evidence="7">
    <location>
        <begin position="15"/>
        <end position="153"/>
    </location>
</feature>
<evidence type="ECO:0000256" key="6">
    <source>
        <dbReference type="RuleBase" id="RU363077"/>
    </source>
</evidence>
<comment type="subcellular location">
    <subcellularLocation>
        <location evidence="1 6">Membrane</location>
        <topology evidence="1 6">Multi-pass membrane protein</topology>
    </subcellularLocation>
</comment>
<reference evidence="8" key="2">
    <citation type="submission" date="2018-05" db="EMBL/GenBank/DDBJ databases">
        <title>OpunRS2 (Oryza punctata Reference Sequence Version 2).</title>
        <authorList>
            <person name="Zhang J."/>
            <person name="Kudrna D."/>
            <person name="Lee S."/>
            <person name="Talag J."/>
            <person name="Welchert J."/>
            <person name="Wing R.A."/>
        </authorList>
    </citation>
    <scope>NUCLEOTIDE SEQUENCE [LARGE SCALE GENOMIC DNA]</scope>
</reference>
<accession>A0A0E0KX45</accession>
<sequence>MGAGEVVQGLKPVAAMVVVQVVFAGVNIFYKLAVVCDGMDMRVLVAYRYLFASAVLAPLAYFVERKNRTKMTWRVVMLSFVCGLAGGSLAQNLYISGMKLTSATFATAMTNLIPAVTFLLAVLCRYERLAIRTAAGQAKLAGTLLGVGGAMLLTFYKGAEVTPWQTHLDVAAALQARHPGLATAAGDATGNRVMGSMLVIGSCFFYALWLILQAKLSREYPFHYTSTALMCVMSGAQSAAFALCFDRDAAQWHLGLDIRLLSVVYSGVLASGVMLVVLSWCVKRRGPLFASVFNPLMLVVVAVLGSLLLDEKMHLGTLLGGALIVVGLYAVLWGKGRETAVEAAKVGDDNQQIDVVVVVVQQQQAAAADATTAAQACEEPSDRTIASSLRHSDSYIHRSCGF</sequence>
<evidence type="ECO:0000313" key="8">
    <source>
        <dbReference type="EnsemblPlants" id="OPUNC04G27960.1"/>
    </source>
</evidence>
<evidence type="ECO:0000313" key="9">
    <source>
        <dbReference type="Proteomes" id="UP000026962"/>
    </source>
</evidence>
<evidence type="ECO:0000256" key="3">
    <source>
        <dbReference type="ARBA" id="ARBA00022692"/>
    </source>
</evidence>
<dbReference type="GO" id="GO:0016020">
    <property type="term" value="C:membrane"/>
    <property type="evidence" value="ECO:0007669"/>
    <property type="project" value="UniProtKB-SubCell"/>
</dbReference>
<feature type="transmembrane region" description="Helical" evidence="6">
    <location>
        <begin position="100"/>
        <end position="126"/>
    </location>
</feature>
<feature type="transmembrane region" description="Helical" evidence="6">
    <location>
        <begin position="45"/>
        <end position="63"/>
    </location>
</feature>
<dbReference type="GO" id="GO:0022857">
    <property type="term" value="F:transmembrane transporter activity"/>
    <property type="evidence" value="ECO:0007669"/>
    <property type="project" value="InterPro"/>
</dbReference>
<feature type="transmembrane region" description="Helical" evidence="6">
    <location>
        <begin position="12"/>
        <end position="33"/>
    </location>
</feature>
<evidence type="ECO:0000256" key="5">
    <source>
        <dbReference type="ARBA" id="ARBA00023136"/>
    </source>
</evidence>
<feature type="transmembrane region" description="Helical" evidence="6">
    <location>
        <begin position="75"/>
        <end position="94"/>
    </location>
</feature>
<keyword evidence="9" id="KW-1185">Reference proteome</keyword>
<evidence type="ECO:0000256" key="2">
    <source>
        <dbReference type="ARBA" id="ARBA00007635"/>
    </source>
</evidence>
<keyword evidence="5 6" id="KW-0472">Membrane</keyword>
<evidence type="ECO:0000259" key="7">
    <source>
        <dbReference type="Pfam" id="PF00892"/>
    </source>
</evidence>
<dbReference type="OMA" id="AFGFCVE"/>